<dbReference type="Gene3D" id="1.10.10.10">
    <property type="entry name" value="Winged helix-like DNA-binding domain superfamily/Winged helix DNA-binding domain"/>
    <property type="match status" value="1"/>
</dbReference>
<evidence type="ECO:0000256" key="1">
    <source>
        <dbReference type="ARBA" id="ARBA00009437"/>
    </source>
</evidence>
<dbReference type="STRING" id="1111728.GCA_000427805_03484"/>
<accession>A0A2C6CP01</accession>
<dbReference type="CDD" id="cd08430">
    <property type="entry name" value="PBP2_IlvY"/>
    <property type="match status" value="1"/>
</dbReference>
<dbReference type="PANTHER" id="PTHR30126">
    <property type="entry name" value="HTH-TYPE TRANSCRIPTIONAL REGULATOR"/>
    <property type="match status" value="1"/>
</dbReference>
<dbReference type="NCBIfam" id="NF008722">
    <property type="entry name" value="PRK11716.1"/>
    <property type="match status" value="1"/>
</dbReference>
<protein>
    <submittedName>
        <fullName evidence="6">HTH-type transcriptional activator IlvY</fullName>
    </submittedName>
</protein>
<dbReference type="InterPro" id="IPR036390">
    <property type="entry name" value="WH_DNA-bd_sf"/>
</dbReference>
<dbReference type="SUPFAM" id="SSF53850">
    <property type="entry name" value="Periplasmic binding protein-like II"/>
    <property type="match status" value="1"/>
</dbReference>
<dbReference type="EMBL" id="PDDX01000001">
    <property type="protein sequence ID" value="PHI28399.1"/>
    <property type="molecule type" value="Genomic_DNA"/>
</dbReference>
<comment type="caution">
    <text evidence="6">The sequence shown here is derived from an EMBL/GenBank/DDBJ whole genome shotgun (WGS) entry which is preliminary data.</text>
</comment>
<keyword evidence="3" id="KW-0238">DNA-binding</keyword>
<dbReference type="GO" id="GO:0003700">
    <property type="term" value="F:DNA-binding transcription factor activity"/>
    <property type="evidence" value="ECO:0007669"/>
    <property type="project" value="InterPro"/>
</dbReference>
<evidence type="ECO:0000256" key="4">
    <source>
        <dbReference type="ARBA" id="ARBA00023163"/>
    </source>
</evidence>
<dbReference type="OrthoDB" id="9803735at2"/>
<evidence type="ECO:0000259" key="5">
    <source>
        <dbReference type="PROSITE" id="PS50931"/>
    </source>
</evidence>
<dbReference type="InterPro" id="IPR037404">
    <property type="entry name" value="IlvY_PBP2"/>
</dbReference>
<dbReference type="Gene3D" id="3.40.190.10">
    <property type="entry name" value="Periplasmic binding protein-like II"/>
    <property type="match status" value="2"/>
</dbReference>
<evidence type="ECO:0000256" key="3">
    <source>
        <dbReference type="ARBA" id="ARBA00023125"/>
    </source>
</evidence>
<gene>
    <name evidence="6" type="ORF">CRN84_03155</name>
</gene>
<keyword evidence="4" id="KW-0804">Transcription</keyword>
<evidence type="ECO:0000256" key="2">
    <source>
        <dbReference type="ARBA" id="ARBA00023015"/>
    </source>
</evidence>
<dbReference type="PANTHER" id="PTHR30126:SF81">
    <property type="entry name" value="HTH-TYPE TRANSCRIPTIONAL REGULATOR ILVY"/>
    <property type="match status" value="1"/>
</dbReference>
<dbReference type="InterPro" id="IPR000847">
    <property type="entry name" value="LysR_HTH_N"/>
</dbReference>
<dbReference type="AlphaFoldDB" id="A0A2C6CP01"/>
<dbReference type="PROSITE" id="PS50931">
    <property type="entry name" value="HTH_LYSR"/>
    <property type="match status" value="1"/>
</dbReference>
<evidence type="ECO:0000313" key="6">
    <source>
        <dbReference type="EMBL" id="PHI28399.1"/>
    </source>
</evidence>
<evidence type="ECO:0000313" key="7">
    <source>
        <dbReference type="Proteomes" id="UP000224974"/>
    </source>
</evidence>
<sequence length="293" mass="32931">MDLRDLKLFLHLAESQHFGKTAKATYVSPSTLSRQIQRMEDELGQMLFLRDNRTVQLTDAGQQLKIFAQETLLHYQQLRNSLAQEGQSLNGELRIFCSVTAAYSHLPSILDQFRALHPNVEIKLTTGDAADAVDKIQSNDADLAIAGRPENLPSTVDFRKIGEVPLVLITPALPCPVRTQMMENKPDWANIPFILPEHGPTRRRIDQWFRRYHISNPQIYATVAGHEAIVSMVALGCGIALIPSVVLDNSPETIRNRIHVADNVTLTATFDLGVCVQKKRLNEPLIHAFWQLI</sequence>
<dbReference type="Pfam" id="PF00126">
    <property type="entry name" value="HTH_1"/>
    <property type="match status" value="1"/>
</dbReference>
<dbReference type="GO" id="GO:0000976">
    <property type="term" value="F:transcription cis-regulatory region binding"/>
    <property type="evidence" value="ECO:0007669"/>
    <property type="project" value="TreeGrafter"/>
</dbReference>
<dbReference type="RefSeq" id="WP_029095572.1">
    <property type="nucleotide sequence ID" value="NZ_BRLG01000033.1"/>
</dbReference>
<name>A0A2C6CP01_9GAMM</name>
<dbReference type="Proteomes" id="UP000224974">
    <property type="component" value="Unassembled WGS sequence"/>
</dbReference>
<organism evidence="6 7">
    <name type="scientific">Budvicia aquatica</name>
    <dbReference type="NCBI Taxonomy" id="82979"/>
    <lineage>
        <taxon>Bacteria</taxon>
        <taxon>Pseudomonadati</taxon>
        <taxon>Pseudomonadota</taxon>
        <taxon>Gammaproteobacteria</taxon>
        <taxon>Enterobacterales</taxon>
        <taxon>Budviciaceae</taxon>
        <taxon>Budvicia</taxon>
    </lineage>
</organism>
<dbReference type="Pfam" id="PF03466">
    <property type="entry name" value="LysR_substrate"/>
    <property type="match status" value="1"/>
</dbReference>
<proteinExistence type="inferred from homology"/>
<dbReference type="InterPro" id="IPR036388">
    <property type="entry name" value="WH-like_DNA-bd_sf"/>
</dbReference>
<keyword evidence="2" id="KW-0805">Transcription regulation</keyword>
<dbReference type="SUPFAM" id="SSF46785">
    <property type="entry name" value="Winged helix' DNA-binding domain"/>
    <property type="match status" value="1"/>
</dbReference>
<keyword evidence="7" id="KW-1185">Reference proteome</keyword>
<reference evidence="7" key="1">
    <citation type="submission" date="2017-09" db="EMBL/GenBank/DDBJ databases">
        <title>FDA dAtabase for Regulatory Grade micrObial Sequences (FDA-ARGOS): Supporting development and validation of Infectious Disease Dx tests.</title>
        <authorList>
            <person name="Minogue T."/>
            <person name="Wolcott M."/>
            <person name="Wasieloski L."/>
            <person name="Aguilar W."/>
            <person name="Moore D."/>
            <person name="Tallon L."/>
            <person name="Sadzewicz L."/>
            <person name="Ott S."/>
            <person name="Zhao X."/>
            <person name="Nagaraj S."/>
            <person name="Vavikolanu K."/>
            <person name="Aluvathingal J."/>
            <person name="Nadendla S."/>
            <person name="Sichtig H."/>
        </authorList>
    </citation>
    <scope>NUCLEOTIDE SEQUENCE [LARGE SCALE GENOMIC DNA]</scope>
    <source>
        <strain evidence="7">FDAARGOS_387</strain>
    </source>
</reference>
<dbReference type="FunFam" id="1.10.10.10:FF:000001">
    <property type="entry name" value="LysR family transcriptional regulator"/>
    <property type="match status" value="1"/>
</dbReference>
<dbReference type="InterPro" id="IPR005119">
    <property type="entry name" value="LysR_subst-bd"/>
</dbReference>
<comment type="similarity">
    <text evidence="1">Belongs to the LysR transcriptional regulatory family.</text>
</comment>
<feature type="domain" description="HTH lysR-type" evidence="5">
    <location>
        <begin position="1"/>
        <end position="58"/>
    </location>
</feature>